<gene>
    <name evidence="2" type="ORF">CEXT_209481</name>
</gene>
<name>A0AAV4MH47_CAEEX</name>
<proteinExistence type="predicted"/>
<keyword evidence="3" id="KW-1185">Reference proteome</keyword>
<dbReference type="EMBL" id="BPLR01002227">
    <property type="protein sequence ID" value="GIX71522.1"/>
    <property type="molecule type" value="Genomic_DNA"/>
</dbReference>
<accession>A0AAV4MH47</accession>
<evidence type="ECO:0000256" key="1">
    <source>
        <dbReference type="SAM" id="MobiDB-lite"/>
    </source>
</evidence>
<feature type="region of interest" description="Disordered" evidence="1">
    <location>
        <begin position="64"/>
        <end position="102"/>
    </location>
</feature>
<feature type="region of interest" description="Disordered" evidence="1">
    <location>
        <begin position="114"/>
        <end position="136"/>
    </location>
</feature>
<dbReference type="AlphaFoldDB" id="A0AAV4MH47"/>
<feature type="compositionally biased region" description="Basic and acidic residues" evidence="1">
    <location>
        <begin position="114"/>
        <end position="131"/>
    </location>
</feature>
<sequence length="203" mass="22576">MGNECARITSPLHNWTVPLTAFPKPLYRKYWSLKDLQCCACCTSQTLTWTPTAWKAPTPTARSSCAAAQRTATPHPSQAAGKWGTTGTHDTPPPHPGEHAAPHHLQTQNRLRDLDGRHSPSRRLEYHEGRAGEAPPPLVSKILAKHLPGTPVYPALGNHESARINSFPQPEVTGKFSIQWLHEEVTKAWGRWLPVDAQRTLRE</sequence>
<reference evidence="2 3" key="1">
    <citation type="submission" date="2021-06" db="EMBL/GenBank/DDBJ databases">
        <title>Caerostris extrusa draft genome.</title>
        <authorList>
            <person name="Kono N."/>
            <person name="Arakawa K."/>
        </authorList>
    </citation>
    <scope>NUCLEOTIDE SEQUENCE [LARGE SCALE GENOMIC DNA]</scope>
</reference>
<protein>
    <submittedName>
        <fullName evidence="2">Sphingomyelin phosphodiesterase</fullName>
    </submittedName>
</protein>
<organism evidence="2 3">
    <name type="scientific">Caerostris extrusa</name>
    <name type="common">Bark spider</name>
    <name type="synonym">Caerostris bankana</name>
    <dbReference type="NCBI Taxonomy" id="172846"/>
    <lineage>
        <taxon>Eukaryota</taxon>
        <taxon>Metazoa</taxon>
        <taxon>Ecdysozoa</taxon>
        <taxon>Arthropoda</taxon>
        <taxon>Chelicerata</taxon>
        <taxon>Arachnida</taxon>
        <taxon>Araneae</taxon>
        <taxon>Araneomorphae</taxon>
        <taxon>Entelegynae</taxon>
        <taxon>Araneoidea</taxon>
        <taxon>Araneidae</taxon>
        <taxon>Caerostris</taxon>
    </lineage>
</organism>
<evidence type="ECO:0000313" key="3">
    <source>
        <dbReference type="Proteomes" id="UP001054945"/>
    </source>
</evidence>
<dbReference type="Proteomes" id="UP001054945">
    <property type="component" value="Unassembled WGS sequence"/>
</dbReference>
<evidence type="ECO:0000313" key="2">
    <source>
        <dbReference type="EMBL" id="GIX71522.1"/>
    </source>
</evidence>
<comment type="caution">
    <text evidence="2">The sequence shown here is derived from an EMBL/GenBank/DDBJ whole genome shotgun (WGS) entry which is preliminary data.</text>
</comment>